<dbReference type="Proteomes" id="UP000002417">
    <property type="component" value="Chromosome"/>
</dbReference>
<evidence type="ECO:0000256" key="3">
    <source>
        <dbReference type="ARBA" id="ARBA00022448"/>
    </source>
</evidence>
<dbReference type="PhylomeDB" id="A7IDX0"/>
<proteinExistence type="inferred from homology"/>
<dbReference type="STRING" id="78245.Xaut_0962"/>
<feature type="transmembrane region" description="Helical" evidence="12">
    <location>
        <begin position="65"/>
        <end position="86"/>
    </location>
</feature>
<feature type="transmembrane region" description="Helical" evidence="12">
    <location>
        <begin position="21"/>
        <end position="38"/>
    </location>
</feature>
<dbReference type="SUPFAM" id="SSF81342">
    <property type="entry name" value="Transmembrane di-heme cytochromes"/>
    <property type="match status" value="1"/>
</dbReference>
<comment type="similarity">
    <text evidence="2">Belongs to the HupC/HyaC/HydC family.</text>
</comment>
<dbReference type="KEGG" id="xau:Xaut_0962"/>
<comment type="subcellular location">
    <subcellularLocation>
        <location evidence="1">Cell membrane</location>
        <topology evidence="1">Multi-pass membrane protein</topology>
    </subcellularLocation>
</comment>
<keyword evidence="10" id="KW-0408">Iron</keyword>
<dbReference type="eggNOG" id="COG4117">
    <property type="taxonomic scope" value="Bacteria"/>
</dbReference>
<dbReference type="InterPro" id="IPR016174">
    <property type="entry name" value="Di-haem_cyt_TM"/>
</dbReference>
<dbReference type="PANTHER" id="PTHR30485:SF1">
    <property type="entry name" value="CYTOCHROME YDHU-RELATED"/>
    <property type="match status" value="1"/>
</dbReference>
<keyword evidence="5" id="KW-0349">Heme</keyword>
<dbReference type="GO" id="GO:0009055">
    <property type="term" value="F:electron transfer activity"/>
    <property type="evidence" value="ECO:0007669"/>
    <property type="project" value="InterPro"/>
</dbReference>
<dbReference type="InterPro" id="IPR051542">
    <property type="entry name" value="Hydrogenase_cytochrome"/>
</dbReference>
<dbReference type="GO" id="GO:0022904">
    <property type="term" value="P:respiratory electron transport chain"/>
    <property type="evidence" value="ECO:0007669"/>
    <property type="project" value="InterPro"/>
</dbReference>
<keyword evidence="3" id="KW-0813">Transport</keyword>
<keyword evidence="15" id="KW-1185">Reference proteome</keyword>
<feature type="domain" description="Cytochrome b561 bacterial/Ni-hydrogenase" evidence="13">
    <location>
        <begin position="12"/>
        <end position="201"/>
    </location>
</feature>
<gene>
    <name evidence="14" type="ordered locus">Xaut_0962</name>
</gene>
<evidence type="ECO:0000256" key="2">
    <source>
        <dbReference type="ARBA" id="ARBA00008622"/>
    </source>
</evidence>
<evidence type="ECO:0000256" key="11">
    <source>
        <dbReference type="ARBA" id="ARBA00023136"/>
    </source>
</evidence>
<dbReference type="OrthoDB" id="9781740at2"/>
<accession>A7IDX0</accession>
<dbReference type="PRINTS" id="PR00161">
    <property type="entry name" value="NIHGNASECYTB"/>
</dbReference>
<keyword evidence="6 12" id="KW-0812">Transmembrane</keyword>
<evidence type="ECO:0000256" key="8">
    <source>
        <dbReference type="ARBA" id="ARBA00022982"/>
    </source>
</evidence>
<evidence type="ECO:0000313" key="14">
    <source>
        <dbReference type="EMBL" id="ABS66213.1"/>
    </source>
</evidence>
<dbReference type="GO" id="GO:0005886">
    <property type="term" value="C:plasma membrane"/>
    <property type="evidence" value="ECO:0007669"/>
    <property type="project" value="UniProtKB-SubCell"/>
</dbReference>
<keyword evidence="4" id="KW-1003">Cell membrane</keyword>
<keyword evidence="9 12" id="KW-1133">Transmembrane helix</keyword>
<dbReference type="PANTHER" id="PTHR30485">
    <property type="entry name" value="NI/FE-HYDROGENASE 1 B-TYPE CYTOCHROME SUBUNIT"/>
    <property type="match status" value="1"/>
</dbReference>
<evidence type="ECO:0000313" key="15">
    <source>
        <dbReference type="Proteomes" id="UP000002417"/>
    </source>
</evidence>
<dbReference type="HOGENOM" id="CLU_075520_1_0_5"/>
<evidence type="ECO:0000259" key="13">
    <source>
        <dbReference type="Pfam" id="PF01292"/>
    </source>
</evidence>
<evidence type="ECO:0000256" key="6">
    <source>
        <dbReference type="ARBA" id="ARBA00022692"/>
    </source>
</evidence>
<dbReference type="GO" id="GO:0020037">
    <property type="term" value="F:heme binding"/>
    <property type="evidence" value="ECO:0007669"/>
    <property type="project" value="TreeGrafter"/>
</dbReference>
<name>A7IDX0_XANP2</name>
<reference evidence="14 15" key="1">
    <citation type="submission" date="2007-07" db="EMBL/GenBank/DDBJ databases">
        <title>Complete sequence of chromosome of Xanthobacter autotrophicus Py2.</title>
        <authorList>
            <consortium name="US DOE Joint Genome Institute"/>
            <person name="Copeland A."/>
            <person name="Lucas S."/>
            <person name="Lapidus A."/>
            <person name="Barry K."/>
            <person name="Glavina del Rio T."/>
            <person name="Hammon N."/>
            <person name="Israni S."/>
            <person name="Dalin E."/>
            <person name="Tice H."/>
            <person name="Pitluck S."/>
            <person name="Sims D."/>
            <person name="Brettin T."/>
            <person name="Bruce D."/>
            <person name="Detter J.C."/>
            <person name="Han C."/>
            <person name="Tapia R."/>
            <person name="Brainard J."/>
            <person name="Schmutz J."/>
            <person name="Larimer F."/>
            <person name="Land M."/>
            <person name="Hauser L."/>
            <person name="Kyrpides N."/>
            <person name="Kim E."/>
            <person name="Ensigns S.A."/>
            <person name="Richardson P."/>
        </authorList>
    </citation>
    <scope>NUCLEOTIDE SEQUENCE [LARGE SCALE GENOMIC DNA]</scope>
    <source>
        <strain evidence="15">ATCC BAA-1158 / Py2</strain>
    </source>
</reference>
<evidence type="ECO:0000256" key="9">
    <source>
        <dbReference type="ARBA" id="ARBA00022989"/>
    </source>
</evidence>
<dbReference type="GO" id="GO:0005506">
    <property type="term" value="F:iron ion binding"/>
    <property type="evidence" value="ECO:0007669"/>
    <property type="project" value="InterPro"/>
</dbReference>
<dbReference type="InterPro" id="IPR011577">
    <property type="entry name" value="Cyt_b561_bac/Ni-Hgenase"/>
</dbReference>
<keyword evidence="11 12" id="KW-0472">Membrane</keyword>
<feature type="transmembrane region" description="Helical" evidence="12">
    <location>
        <begin position="128"/>
        <end position="148"/>
    </location>
</feature>
<sequence length="222" mass="24683">MTTVSSRTRRMHPLPIRIMHWTNALSMIIMIGSGWKIYNDEVIFGFLHFPQDIVLGIWAQHALQWHFFGMWILAFNGLFYLAYGIATGRFARLFFPIRPREVVAEMVAALTFRLKHADLTHYNAVQKVLYVGVIAIIIVQVVSGLAIWKPVQFSFLVSLFGGFQGARLAHFLGMAAIVGFMVVHVALALLVPRTILAMLTGGPAVPAEDPHPEGAPAPTTPH</sequence>
<dbReference type="Pfam" id="PF01292">
    <property type="entry name" value="Ni_hydr_CYTB"/>
    <property type="match status" value="1"/>
</dbReference>
<protein>
    <recommendedName>
        <fullName evidence="13">Cytochrome b561 bacterial/Ni-hydrogenase domain-containing protein</fullName>
    </recommendedName>
</protein>
<keyword evidence="7" id="KW-0479">Metal-binding</keyword>
<evidence type="ECO:0000256" key="7">
    <source>
        <dbReference type="ARBA" id="ARBA00022723"/>
    </source>
</evidence>
<evidence type="ECO:0000256" key="5">
    <source>
        <dbReference type="ARBA" id="ARBA00022617"/>
    </source>
</evidence>
<dbReference type="EMBL" id="CP000781">
    <property type="protein sequence ID" value="ABS66213.1"/>
    <property type="molecule type" value="Genomic_DNA"/>
</dbReference>
<evidence type="ECO:0000256" key="1">
    <source>
        <dbReference type="ARBA" id="ARBA00004651"/>
    </source>
</evidence>
<dbReference type="InterPro" id="IPR000516">
    <property type="entry name" value="Ni-dep_Hydgase_cyt-B"/>
</dbReference>
<dbReference type="Gene3D" id="1.20.950.20">
    <property type="entry name" value="Transmembrane di-heme cytochromes, Chain C"/>
    <property type="match status" value="1"/>
</dbReference>
<evidence type="ECO:0000256" key="12">
    <source>
        <dbReference type="SAM" id="Phobius"/>
    </source>
</evidence>
<evidence type="ECO:0000256" key="10">
    <source>
        <dbReference type="ARBA" id="ARBA00023004"/>
    </source>
</evidence>
<feature type="transmembrane region" description="Helical" evidence="12">
    <location>
        <begin position="168"/>
        <end position="191"/>
    </location>
</feature>
<organism evidence="14 15">
    <name type="scientific">Xanthobacter autotrophicus (strain ATCC BAA-1158 / Py2)</name>
    <dbReference type="NCBI Taxonomy" id="78245"/>
    <lineage>
        <taxon>Bacteria</taxon>
        <taxon>Pseudomonadati</taxon>
        <taxon>Pseudomonadota</taxon>
        <taxon>Alphaproteobacteria</taxon>
        <taxon>Hyphomicrobiales</taxon>
        <taxon>Xanthobacteraceae</taxon>
        <taxon>Xanthobacter</taxon>
    </lineage>
</organism>
<dbReference type="AlphaFoldDB" id="A7IDX0"/>
<evidence type="ECO:0000256" key="4">
    <source>
        <dbReference type="ARBA" id="ARBA00022475"/>
    </source>
</evidence>
<keyword evidence="8" id="KW-0249">Electron transport</keyword>